<dbReference type="Gene3D" id="1.20.1250.20">
    <property type="entry name" value="MFS general substrate transporter like domains"/>
    <property type="match status" value="1"/>
</dbReference>
<name>A0A9N8W0L8_9GLOM</name>
<evidence type="ECO:0000256" key="5">
    <source>
        <dbReference type="ARBA" id="ARBA00023136"/>
    </source>
</evidence>
<feature type="transmembrane region" description="Helical" evidence="6">
    <location>
        <begin position="82"/>
        <end position="103"/>
    </location>
</feature>
<dbReference type="PANTHER" id="PTHR16172:SF41">
    <property type="entry name" value="MAJOR FACILITATOR SUPERFAMILY DOMAIN-CONTAINING PROTEIN 6-LIKE"/>
    <property type="match status" value="1"/>
</dbReference>
<feature type="transmembrane region" description="Helical" evidence="6">
    <location>
        <begin position="319"/>
        <end position="337"/>
    </location>
</feature>
<evidence type="ECO:0000256" key="3">
    <source>
        <dbReference type="ARBA" id="ARBA00022692"/>
    </source>
</evidence>
<dbReference type="InterPro" id="IPR024989">
    <property type="entry name" value="MFS_assoc_dom"/>
</dbReference>
<dbReference type="PANTHER" id="PTHR16172">
    <property type="entry name" value="MAJOR FACILITATOR SUPERFAMILY DOMAIN-CONTAINING PROTEIN 6-LIKE"/>
    <property type="match status" value="1"/>
</dbReference>
<keyword evidence="9" id="KW-1185">Reference proteome</keyword>
<keyword evidence="3 6" id="KW-0812">Transmembrane</keyword>
<comment type="similarity">
    <text evidence="2">Belongs to the major facilitator superfamily. MFSD6 family.</text>
</comment>
<evidence type="ECO:0000313" key="8">
    <source>
        <dbReference type="EMBL" id="CAG8467901.1"/>
    </source>
</evidence>
<sequence>MNYLIKTKSILKTLFLSTVFLLPKSLIGILLAVSPFVELVSSPCWSILADRRNTHRKIIISCTTCIIFVYSFLPFTGKLLGFGGLFINLVIYSLFNGGVSPLIDNLTINVLNHKGELAKFGRQRLFGTISCGVSVVVLGFIIDRLNSLYTMFFSFGFFMGLFLLVLCLTPVGDFKADHHEEQVTDDIEFGRTSNEIPTQIVDTNVIVTAPPPLIKADHHEKQVTDDIDLVQFGRTSNEIPTQIVDTNVIVIAPPPLIKADHHEEQVTNDIDLVQFGRTSNETPTQIVDTNVIVTAPPPFMKAIFRLIIEPQDLKADAKLLGLSTFVGVTVEMLAFYFGKYIMEYTFPEVIVVAGEIISTLRVVLYAFFGKRLEFALVKPASLEIMSQLSPPTLRATAIGILAATESLST</sequence>
<evidence type="ECO:0000256" key="6">
    <source>
        <dbReference type="SAM" id="Phobius"/>
    </source>
</evidence>
<gene>
    <name evidence="8" type="ORF">DERYTH_LOCUS1316</name>
</gene>
<evidence type="ECO:0000256" key="2">
    <source>
        <dbReference type="ARBA" id="ARBA00005241"/>
    </source>
</evidence>
<evidence type="ECO:0000256" key="1">
    <source>
        <dbReference type="ARBA" id="ARBA00004141"/>
    </source>
</evidence>
<evidence type="ECO:0000313" key="9">
    <source>
        <dbReference type="Proteomes" id="UP000789405"/>
    </source>
</evidence>
<feature type="non-terminal residue" evidence="8">
    <location>
        <position position="409"/>
    </location>
</feature>
<protein>
    <submittedName>
        <fullName evidence="8">1611_t:CDS:1</fullName>
    </submittedName>
</protein>
<evidence type="ECO:0000256" key="4">
    <source>
        <dbReference type="ARBA" id="ARBA00022989"/>
    </source>
</evidence>
<reference evidence="8" key="1">
    <citation type="submission" date="2021-06" db="EMBL/GenBank/DDBJ databases">
        <authorList>
            <person name="Kallberg Y."/>
            <person name="Tangrot J."/>
            <person name="Rosling A."/>
        </authorList>
    </citation>
    <scope>NUCLEOTIDE SEQUENCE</scope>
    <source>
        <strain evidence="8">MA453B</strain>
    </source>
</reference>
<feature type="transmembrane region" description="Helical" evidence="6">
    <location>
        <begin position="14"/>
        <end position="37"/>
    </location>
</feature>
<keyword evidence="4 6" id="KW-1133">Transmembrane helix</keyword>
<feature type="transmembrane region" description="Helical" evidence="6">
    <location>
        <begin position="124"/>
        <end position="142"/>
    </location>
</feature>
<dbReference type="InterPro" id="IPR051717">
    <property type="entry name" value="MFS_MFSD6"/>
</dbReference>
<proteinExistence type="inferred from homology"/>
<feature type="transmembrane region" description="Helical" evidence="6">
    <location>
        <begin position="58"/>
        <end position="76"/>
    </location>
</feature>
<dbReference type="GO" id="GO:0016020">
    <property type="term" value="C:membrane"/>
    <property type="evidence" value="ECO:0007669"/>
    <property type="project" value="UniProtKB-SubCell"/>
</dbReference>
<evidence type="ECO:0000259" key="7">
    <source>
        <dbReference type="Pfam" id="PF12832"/>
    </source>
</evidence>
<dbReference type="SUPFAM" id="SSF103473">
    <property type="entry name" value="MFS general substrate transporter"/>
    <property type="match status" value="1"/>
</dbReference>
<feature type="domain" description="Major facilitator superfamily associated" evidence="7">
    <location>
        <begin position="22"/>
        <end position="184"/>
    </location>
</feature>
<feature type="transmembrane region" description="Helical" evidence="6">
    <location>
        <begin position="148"/>
        <end position="168"/>
    </location>
</feature>
<keyword evidence="5 6" id="KW-0472">Membrane</keyword>
<dbReference type="EMBL" id="CAJVPY010000358">
    <property type="protein sequence ID" value="CAG8467901.1"/>
    <property type="molecule type" value="Genomic_DNA"/>
</dbReference>
<organism evidence="8 9">
    <name type="scientific">Dentiscutata erythropus</name>
    <dbReference type="NCBI Taxonomy" id="1348616"/>
    <lineage>
        <taxon>Eukaryota</taxon>
        <taxon>Fungi</taxon>
        <taxon>Fungi incertae sedis</taxon>
        <taxon>Mucoromycota</taxon>
        <taxon>Glomeromycotina</taxon>
        <taxon>Glomeromycetes</taxon>
        <taxon>Diversisporales</taxon>
        <taxon>Gigasporaceae</taxon>
        <taxon>Dentiscutata</taxon>
    </lineage>
</organism>
<dbReference type="AlphaFoldDB" id="A0A9N8W0L8"/>
<dbReference type="Pfam" id="PF12832">
    <property type="entry name" value="MFS_1_like"/>
    <property type="match status" value="1"/>
</dbReference>
<feature type="transmembrane region" description="Helical" evidence="6">
    <location>
        <begin position="349"/>
        <end position="368"/>
    </location>
</feature>
<dbReference type="InterPro" id="IPR036259">
    <property type="entry name" value="MFS_trans_sf"/>
</dbReference>
<dbReference type="Proteomes" id="UP000789405">
    <property type="component" value="Unassembled WGS sequence"/>
</dbReference>
<dbReference type="OrthoDB" id="515887at2759"/>
<accession>A0A9N8W0L8</accession>
<comment type="caution">
    <text evidence="8">The sequence shown here is derived from an EMBL/GenBank/DDBJ whole genome shotgun (WGS) entry which is preliminary data.</text>
</comment>
<comment type="subcellular location">
    <subcellularLocation>
        <location evidence="1">Membrane</location>
        <topology evidence="1">Multi-pass membrane protein</topology>
    </subcellularLocation>
</comment>